<dbReference type="InterPro" id="IPR036390">
    <property type="entry name" value="WH_DNA-bd_sf"/>
</dbReference>
<dbReference type="RefSeq" id="WP_163820232.1">
    <property type="nucleotide sequence ID" value="NZ_JAAGOB010000011.1"/>
</dbReference>
<accession>A0A6N9YR44</accession>
<dbReference type="SMART" id="SM00347">
    <property type="entry name" value="HTH_MARR"/>
    <property type="match status" value="1"/>
</dbReference>
<reference evidence="2 3" key="1">
    <citation type="submission" date="2020-02" db="EMBL/GenBank/DDBJ databases">
        <authorList>
            <person name="Li X.-J."/>
            <person name="Feng X.-M."/>
        </authorList>
    </citation>
    <scope>NUCLEOTIDE SEQUENCE [LARGE SCALE GENOMIC DNA]</scope>
    <source>
        <strain evidence="2 3">CGMCC 4.7225</strain>
    </source>
</reference>
<dbReference type="PANTHER" id="PTHR33164">
    <property type="entry name" value="TRANSCRIPTIONAL REGULATOR, MARR FAMILY"/>
    <property type="match status" value="1"/>
</dbReference>
<proteinExistence type="predicted"/>
<dbReference type="Gene3D" id="1.10.10.10">
    <property type="entry name" value="Winged helix-like DNA-binding domain superfamily/Winged helix DNA-binding domain"/>
    <property type="match status" value="1"/>
</dbReference>
<dbReference type="PANTHER" id="PTHR33164:SF43">
    <property type="entry name" value="HTH-TYPE TRANSCRIPTIONAL REPRESSOR YETL"/>
    <property type="match status" value="1"/>
</dbReference>
<dbReference type="EMBL" id="JAAGOB010000011">
    <property type="protein sequence ID" value="NED97454.1"/>
    <property type="molecule type" value="Genomic_DNA"/>
</dbReference>
<sequence>MVTAPDHDERTGLERDLGWALGRVFRTYVKTFDAALDRLPGGPRGYQILAAVTRATPPTQLALANRLGIDRTVMTYLLDDLCQAGLVERQADPADRRARRIVATRKGENVLASLERHLAGAEEHLLSPLDEDGKATLRALLQQVAEHIQRVDPVASTCDVVDEIRAK</sequence>
<gene>
    <name evidence="2" type="ORF">G1H11_19330</name>
</gene>
<dbReference type="AlphaFoldDB" id="A0A6N9YR44"/>
<dbReference type="SUPFAM" id="SSF46785">
    <property type="entry name" value="Winged helix' DNA-binding domain"/>
    <property type="match status" value="1"/>
</dbReference>
<evidence type="ECO:0000313" key="2">
    <source>
        <dbReference type="EMBL" id="NED97454.1"/>
    </source>
</evidence>
<keyword evidence="3" id="KW-1185">Reference proteome</keyword>
<organism evidence="2 3">
    <name type="scientific">Phytoactinopolyspora alkaliphila</name>
    <dbReference type="NCBI Taxonomy" id="1783498"/>
    <lineage>
        <taxon>Bacteria</taxon>
        <taxon>Bacillati</taxon>
        <taxon>Actinomycetota</taxon>
        <taxon>Actinomycetes</taxon>
        <taxon>Jiangellales</taxon>
        <taxon>Jiangellaceae</taxon>
        <taxon>Phytoactinopolyspora</taxon>
    </lineage>
</organism>
<dbReference type="InterPro" id="IPR000835">
    <property type="entry name" value="HTH_MarR-typ"/>
</dbReference>
<evidence type="ECO:0000313" key="3">
    <source>
        <dbReference type="Proteomes" id="UP000469185"/>
    </source>
</evidence>
<evidence type="ECO:0000259" key="1">
    <source>
        <dbReference type="PROSITE" id="PS50995"/>
    </source>
</evidence>
<dbReference type="InterPro" id="IPR036388">
    <property type="entry name" value="WH-like_DNA-bd_sf"/>
</dbReference>
<dbReference type="PRINTS" id="PR00598">
    <property type="entry name" value="HTHMARR"/>
</dbReference>
<dbReference type="Proteomes" id="UP000469185">
    <property type="component" value="Unassembled WGS sequence"/>
</dbReference>
<dbReference type="GO" id="GO:0003700">
    <property type="term" value="F:DNA-binding transcription factor activity"/>
    <property type="evidence" value="ECO:0007669"/>
    <property type="project" value="InterPro"/>
</dbReference>
<feature type="domain" description="HTH marR-type" evidence="1">
    <location>
        <begin position="14"/>
        <end position="146"/>
    </location>
</feature>
<protein>
    <submittedName>
        <fullName evidence="2">Winged helix-turn-helix transcriptional regulator</fullName>
    </submittedName>
</protein>
<dbReference type="InterPro" id="IPR039422">
    <property type="entry name" value="MarR/SlyA-like"/>
</dbReference>
<comment type="caution">
    <text evidence="2">The sequence shown here is derived from an EMBL/GenBank/DDBJ whole genome shotgun (WGS) entry which is preliminary data.</text>
</comment>
<dbReference type="GO" id="GO:0006950">
    <property type="term" value="P:response to stress"/>
    <property type="evidence" value="ECO:0007669"/>
    <property type="project" value="TreeGrafter"/>
</dbReference>
<name>A0A6N9YR44_9ACTN</name>
<dbReference type="PROSITE" id="PS50995">
    <property type="entry name" value="HTH_MARR_2"/>
    <property type="match status" value="1"/>
</dbReference>
<dbReference type="Pfam" id="PF12802">
    <property type="entry name" value="MarR_2"/>
    <property type="match status" value="1"/>
</dbReference>